<accession>A0ABN8J6I3</accession>
<evidence type="ECO:0000313" key="1">
    <source>
        <dbReference type="EMBL" id="CAH2077143.1"/>
    </source>
</evidence>
<reference evidence="1" key="1">
    <citation type="submission" date="2022-03" db="EMBL/GenBank/DDBJ databases">
        <authorList>
            <person name="Martin H S."/>
        </authorList>
    </citation>
    <scope>NUCLEOTIDE SEQUENCE</scope>
</reference>
<dbReference type="Proteomes" id="UP000837857">
    <property type="component" value="Chromosome 9"/>
</dbReference>
<dbReference type="EMBL" id="OW152821">
    <property type="protein sequence ID" value="CAH2077143.1"/>
    <property type="molecule type" value="Genomic_DNA"/>
</dbReference>
<name>A0ABN8J6I3_9NEOP</name>
<gene>
    <name evidence="1" type="ORF">IPOD504_LOCUS17566</name>
</gene>
<keyword evidence="2" id="KW-1185">Reference proteome</keyword>
<feature type="non-terminal residue" evidence="1">
    <location>
        <position position="111"/>
    </location>
</feature>
<protein>
    <submittedName>
        <fullName evidence="1">Uncharacterized protein</fullName>
    </submittedName>
</protein>
<sequence length="111" mass="12377">MDPVLVSGRRIRRRAVAGGSSRASLARAGRAGLTMAREENIGLRVRLDALVQSAAKKRVLKVRNRKDSCWWVAISRSWRCRICDKPVVIALIKVVVHARGGRSDQWAVYPS</sequence>
<evidence type="ECO:0000313" key="2">
    <source>
        <dbReference type="Proteomes" id="UP000837857"/>
    </source>
</evidence>
<organism evidence="1 2">
    <name type="scientific">Iphiclides podalirius</name>
    <name type="common">scarce swallowtail</name>
    <dbReference type="NCBI Taxonomy" id="110791"/>
    <lineage>
        <taxon>Eukaryota</taxon>
        <taxon>Metazoa</taxon>
        <taxon>Ecdysozoa</taxon>
        <taxon>Arthropoda</taxon>
        <taxon>Hexapoda</taxon>
        <taxon>Insecta</taxon>
        <taxon>Pterygota</taxon>
        <taxon>Neoptera</taxon>
        <taxon>Endopterygota</taxon>
        <taxon>Lepidoptera</taxon>
        <taxon>Glossata</taxon>
        <taxon>Ditrysia</taxon>
        <taxon>Papilionoidea</taxon>
        <taxon>Papilionidae</taxon>
        <taxon>Papilioninae</taxon>
        <taxon>Iphiclides</taxon>
    </lineage>
</organism>
<proteinExistence type="predicted"/>